<dbReference type="OrthoDB" id="9770286at2"/>
<dbReference type="InterPro" id="IPR029035">
    <property type="entry name" value="DHS-like_NAD/FAD-binding_dom"/>
</dbReference>
<dbReference type="InterPro" id="IPR014730">
    <property type="entry name" value="ETF_a/b_N"/>
</dbReference>
<gene>
    <name evidence="10" type="primary">etfA</name>
    <name evidence="10" type="ORF">L21SP4_02442</name>
</gene>
<feature type="binding site" evidence="8">
    <location>
        <position position="295"/>
    </location>
    <ligand>
        <name>FAD</name>
        <dbReference type="ChEBI" id="CHEBI:57692"/>
    </ligand>
</feature>
<evidence type="ECO:0000313" key="10">
    <source>
        <dbReference type="EMBL" id="AKJ65667.1"/>
    </source>
</evidence>
<dbReference type="FunFam" id="3.40.50.1220:FF:000001">
    <property type="entry name" value="Electron transfer flavoprotein, alpha subunit"/>
    <property type="match status" value="1"/>
</dbReference>
<evidence type="ECO:0000256" key="6">
    <source>
        <dbReference type="ARBA" id="ARBA00068674"/>
    </source>
</evidence>
<dbReference type="GO" id="GO:0009055">
    <property type="term" value="F:electron transfer activity"/>
    <property type="evidence" value="ECO:0007669"/>
    <property type="project" value="InterPro"/>
</dbReference>
<evidence type="ECO:0000256" key="3">
    <source>
        <dbReference type="ARBA" id="ARBA00022827"/>
    </source>
</evidence>
<dbReference type="InterPro" id="IPR033947">
    <property type="entry name" value="ETF_alpha_N"/>
</dbReference>
<dbReference type="RefSeq" id="WP_052882868.1">
    <property type="nucleotide sequence ID" value="NZ_CP010904.1"/>
</dbReference>
<dbReference type="Pfam" id="PF01012">
    <property type="entry name" value="ETF"/>
    <property type="match status" value="1"/>
</dbReference>
<dbReference type="AlphaFoldDB" id="A0A0G3EJP3"/>
<dbReference type="PATRIC" id="fig|1609981.3.peg.2547"/>
<feature type="binding site" evidence="8">
    <location>
        <position position="218"/>
    </location>
    <ligand>
        <name>FAD</name>
        <dbReference type="ChEBI" id="CHEBI:57692"/>
    </ligand>
</feature>
<keyword evidence="2" id="KW-0285">Flavoprotein</keyword>
<feature type="binding site" evidence="8">
    <location>
        <begin position="274"/>
        <end position="281"/>
    </location>
    <ligand>
        <name>FAD</name>
        <dbReference type="ChEBI" id="CHEBI:57692"/>
    </ligand>
</feature>
<dbReference type="Gene3D" id="3.40.50.620">
    <property type="entry name" value="HUPs"/>
    <property type="match status" value="1"/>
</dbReference>
<dbReference type="STRING" id="1307763.L21SP4_02442"/>
<dbReference type="InterPro" id="IPR014731">
    <property type="entry name" value="ETF_asu_C"/>
</dbReference>
<evidence type="ECO:0000256" key="1">
    <source>
        <dbReference type="ARBA" id="ARBA00005817"/>
    </source>
</evidence>
<keyword evidence="11" id="KW-1185">Reference proteome</keyword>
<feature type="binding site" evidence="8">
    <location>
        <begin position="243"/>
        <end position="244"/>
    </location>
    <ligand>
        <name>FAD</name>
        <dbReference type="ChEBI" id="CHEBI:57692"/>
    </ligand>
</feature>
<name>A0A0G3EJP3_9BACT</name>
<evidence type="ECO:0000256" key="8">
    <source>
        <dbReference type="PIRSR" id="PIRSR000089-1"/>
    </source>
</evidence>
<reference evidence="11" key="1">
    <citation type="submission" date="2015-02" db="EMBL/GenBank/DDBJ databases">
        <title>Description and complete genome sequence of the first cultured representative of the subdivision 5 of the Verrucomicrobia phylum.</title>
        <authorList>
            <person name="Spring S."/>
            <person name="Bunk B."/>
            <person name="Sproer C."/>
            <person name="Klenk H.-P."/>
        </authorList>
    </citation>
    <scope>NUCLEOTIDE SEQUENCE [LARGE SCALE GENOMIC DNA]</scope>
    <source>
        <strain evidence="11">L21-Fru-AB</strain>
    </source>
</reference>
<comment type="cofactor">
    <cofactor evidence="8">
        <name>FAD</name>
        <dbReference type="ChEBI" id="CHEBI:57692"/>
    </cofactor>
    <text evidence="8">Binds 1 FAD per dimer.</text>
</comment>
<protein>
    <recommendedName>
        <fullName evidence="6">Electron transfer flavoprotein subunit alpha</fullName>
    </recommendedName>
    <alternativeName>
        <fullName evidence="7">Electron transfer flavoprotein large subunit</fullName>
    </alternativeName>
</protein>
<dbReference type="InterPro" id="IPR014729">
    <property type="entry name" value="Rossmann-like_a/b/a_fold"/>
</dbReference>
<comment type="function">
    <text evidence="5">The electron transfer flavoprotein serves as a specific electron acceptor for other dehydrogenases. It transfers the electrons to the main respiratory chain via ETF-ubiquinone oxidoreductase (ETF dehydrogenase).</text>
</comment>
<dbReference type="KEGG" id="vbl:L21SP4_02442"/>
<feature type="binding site" evidence="8">
    <location>
        <begin position="257"/>
        <end position="261"/>
    </location>
    <ligand>
        <name>FAD</name>
        <dbReference type="ChEBI" id="CHEBI:57692"/>
    </ligand>
</feature>
<dbReference type="Gene3D" id="3.40.50.1220">
    <property type="entry name" value="TPP-binding domain"/>
    <property type="match status" value="1"/>
</dbReference>
<dbReference type="GO" id="GO:0033539">
    <property type="term" value="P:fatty acid beta-oxidation using acyl-CoA dehydrogenase"/>
    <property type="evidence" value="ECO:0007669"/>
    <property type="project" value="TreeGrafter"/>
</dbReference>
<feature type="domain" description="Electron transfer flavoprotein alpha/beta-subunit N-terminal" evidence="9">
    <location>
        <begin position="5"/>
        <end position="201"/>
    </location>
</feature>
<comment type="similarity">
    <text evidence="1">Belongs to the ETF alpha-subunit/FixB family.</text>
</comment>
<accession>A0A0G3EJP3</accession>
<dbReference type="SMART" id="SM00893">
    <property type="entry name" value="ETF"/>
    <property type="match status" value="1"/>
</dbReference>
<organism evidence="10 11">
    <name type="scientific">Kiritimatiella glycovorans</name>
    <dbReference type="NCBI Taxonomy" id="1307763"/>
    <lineage>
        <taxon>Bacteria</taxon>
        <taxon>Pseudomonadati</taxon>
        <taxon>Kiritimatiellota</taxon>
        <taxon>Kiritimatiellia</taxon>
        <taxon>Kiritimatiellales</taxon>
        <taxon>Kiritimatiellaceae</taxon>
        <taxon>Kiritimatiella</taxon>
    </lineage>
</organism>
<dbReference type="PIRSF" id="PIRSF000089">
    <property type="entry name" value="Electra_flavoP_a"/>
    <property type="match status" value="1"/>
</dbReference>
<dbReference type="SUPFAM" id="SSF52467">
    <property type="entry name" value="DHS-like NAD/FAD-binding domain"/>
    <property type="match status" value="1"/>
</dbReference>
<dbReference type="Pfam" id="PF00766">
    <property type="entry name" value="ETF_alpha"/>
    <property type="match status" value="1"/>
</dbReference>
<dbReference type="EMBL" id="CP010904">
    <property type="protein sequence ID" value="AKJ65667.1"/>
    <property type="molecule type" value="Genomic_DNA"/>
</dbReference>
<keyword evidence="3 8" id="KW-0274">FAD</keyword>
<sequence>MSAEIWVFAEQRRGALAPVALELLTEGRVLAEKSGYTLCAVLLSAGDDDIPQELFRYGAEKVYRLADPALAEFNNDLYAPALWNLIEKEMPEIVLYGATAVGRTLAPTVAVMGYAGLTADCTELDFDTEKNILLQTRPAFGGNIMATITCENHRPQMATVRANVFKKEPLENPAGDEVVEVPVDTGGHGDRMKRVESVQEVAEDVDLNAAQFIVSGGRGVGKPENFKIIHELAEELEGAVGASRATVDAGWISHHHQVGQTGKTVCPVVYIACGISGAIQHLAGMQSSDVIIAINKDPNAPIFDVADFGLVGDLHEIVPEFTRQIREIKGRSGN</sequence>
<proteinExistence type="inferred from homology"/>
<dbReference type="CDD" id="cd01715">
    <property type="entry name" value="ETF_alpha"/>
    <property type="match status" value="1"/>
</dbReference>
<dbReference type="GO" id="GO:0050660">
    <property type="term" value="F:flavin adenine dinucleotide binding"/>
    <property type="evidence" value="ECO:0007669"/>
    <property type="project" value="InterPro"/>
</dbReference>
<evidence type="ECO:0000256" key="4">
    <source>
        <dbReference type="ARBA" id="ARBA00022982"/>
    </source>
</evidence>
<keyword evidence="4" id="KW-0249">Electron transport</keyword>
<dbReference type="PANTHER" id="PTHR43153:SF1">
    <property type="entry name" value="ELECTRON TRANSFER FLAVOPROTEIN SUBUNIT ALPHA, MITOCHONDRIAL"/>
    <property type="match status" value="1"/>
</dbReference>
<evidence type="ECO:0000259" key="9">
    <source>
        <dbReference type="SMART" id="SM00893"/>
    </source>
</evidence>
<evidence type="ECO:0000256" key="7">
    <source>
        <dbReference type="ARBA" id="ARBA00079299"/>
    </source>
</evidence>
<evidence type="ECO:0000256" key="5">
    <source>
        <dbReference type="ARBA" id="ARBA00025649"/>
    </source>
</evidence>
<keyword evidence="4" id="KW-0813">Transport</keyword>
<dbReference type="InterPro" id="IPR001308">
    <property type="entry name" value="ETF_a/FixB"/>
</dbReference>
<reference evidence="10 11" key="2">
    <citation type="journal article" date="2016" name="ISME J.">
        <title>Characterization of the first cultured representative of Verrucomicrobia subdivision 5 indicates the proposal of a novel phylum.</title>
        <authorList>
            <person name="Spring S."/>
            <person name="Bunk B."/>
            <person name="Sproer C."/>
            <person name="Schumann P."/>
            <person name="Rohde M."/>
            <person name="Tindall B.J."/>
            <person name="Klenk H.P."/>
        </authorList>
    </citation>
    <scope>NUCLEOTIDE SEQUENCE [LARGE SCALE GENOMIC DNA]</scope>
    <source>
        <strain evidence="10 11">L21-Fru-AB</strain>
    </source>
</reference>
<dbReference type="Proteomes" id="UP000035268">
    <property type="component" value="Chromosome"/>
</dbReference>
<dbReference type="SUPFAM" id="SSF52402">
    <property type="entry name" value="Adenine nucleotide alpha hydrolases-like"/>
    <property type="match status" value="1"/>
</dbReference>
<evidence type="ECO:0000313" key="11">
    <source>
        <dbReference type="Proteomes" id="UP000035268"/>
    </source>
</evidence>
<dbReference type="PANTHER" id="PTHR43153">
    <property type="entry name" value="ELECTRON TRANSFER FLAVOPROTEIN ALPHA"/>
    <property type="match status" value="1"/>
</dbReference>
<evidence type="ECO:0000256" key="2">
    <source>
        <dbReference type="ARBA" id="ARBA00022630"/>
    </source>
</evidence>